<gene>
    <name evidence="6" type="primary">mocR</name>
</gene>
<evidence type="ECO:0000256" key="3">
    <source>
        <dbReference type="ARBA" id="ARBA00023125"/>
    </source>
</evidence>
<accession>K7XK24</accession>
<dbReference type="CDD" id="cd01392">
    <property type="entry name" value="HTH_LacI"/>
    <property type="match status" value="1"/>
</dbReference>
<keyword evidence="3" id="KW-0238">DNA-binding</keyword>
<evidence type="ECO:0000313" key="6">
    <source>
        <dbReference type="EMBL" id="AFX65616.1"/>
    </source>
</evidence>
<dbReference type="GO" id="GO:0000976">
    <property type="term" value="F:transcription cis-regulatory region binding"/>
    <property type="evidence" value="ECO:0007669"/>
    <property type="project" value="TreeGrafter"/>
</dbReference>
<protein>
    <submittedName>
        <fullName evidence="6">LacI family transcriptional regulator</fullName>
    </submittedName>
</protein>
<dbReference type="AlphaFoldDB" id="K7XK24"/>
<dbReference type="Gene3D" id="3.40.50.2300">
    <property type="match status" value="2"/>
</dbReference>
<proteinExistence type="predicted"/>
<evidence type="ECO:0000256" key="4">
    <source>
        <dbReference type="ARBA" id="ARBA00023163"/>
    </source>
</evidence>
<dbReference type="EMBL" id="JX683454">
    <property type="protein sequence ID" value="AFX65616.1"/>
    <property type="molecule type" value="Genomic_DNA"/>
</dbReference>
<dbReference type="PANTHER" id="PTHR30146:SF148">
    <property type="entry name" value="HTH-TYPE TRANSCRIPTIONAL REPRESSOR PURR-RELATED"/>
    <property type="match status" value="1"/>
</dbReference>
<dbReference type="PROSITE" id="PS00356">
    <property type="entry name" value="HTH_LACI_1"/>
    <property type="match status" value="1"/>
</dbReference>
<dbReference type="Pfam" id="PF00356">
    <property type="entry name" value="LacI"/>
    <property type="match status" value="1"/>
</dbReference>
<dbReference type="InterPro" id="IPR000843">
    <property type="entry name" value="HTH_LacI"/>
</dbReference>
<dbReference type="SMART" id="SM00354">
    <property type="entry name" value="HTH_LACI"/>
    <property type="match status" value="1"/>
</dbReference>
<dbReference type="CDD" id="cd06267">
    <property type="entry name" value="PBP1_LacI_sugar_binding-like"/>
    <property type="match status" value="1"/>
</dbReference>
<evidence type="ECO:0000259" key="5">
    <source>
        <dbReference type="PROSITE" id="PS50932"/>
    </source>
</evidence>
<dbReference type="InterPro" id="IPR028082">
    <property type="entry name" value="Peripla_BP_I"/>
</dbReference>
<feature type="domain" description="HTH lacI-type" evidence="5">
    <location>
        <begin position="84"/>
        <end position="138"/>
    </location>
</feature>
<evidence type="ECO:0000256" key="1">
    <source>
        <dbReference type="ARBA" id="ARBA00022491"/>
    </source>
</evidence>
<dbReference type="GO" id="GO:0003700">
    <property type="term" value="F:DNA-binding transcription factor activity"/>
    <property type="evidence" value="ECO:0007669"/>
    <property type="project" value="TreeGrafter"/>
</dbReference>
<sequence>MVGAERADLHQAIKCIREKPIVVARLWKETLNRRRDLPSFVYRPASSDTCYQYAALTGSNLAIDPSARQKCERPVKDNSRCSPPTIIDVARLAGVSRATAARVLGNYGSVGPDARKLVLDAAEQLAYRPNQLARSIATGRSKAIGLVIPDTESFHFARAIHAVTDIATANGFVVFLATTDEDIKLERDAVRALLAKRVDGMIVSPASSIDVEHLAGARDMDCPIVLLDRRVPLLSADTFAVDNFRAANQAVKSLIERGHRHVALLSNAPSDPQQKDLISSVSERIDGYRAALHDAGNQTAGNRIIRGGRGIINLARLVRALCDSPDRPTAFLATDSSVALVLIRALRELDLTIPENVSLICFDDADWTAAIAPPLSVVSLPIRELASTATANLIARIKGDSTGPAKETLLPASLIDRGSVRSV</sequence>
<keyword evidence="4" id="KW-0804">Transcription</keyword>
<reference evidence="6" key="1">
    <citation type="journal article" date="2014" name="J. Bacteriol.">
        <title>Quorum-dependent mannopine-inducible conjugative transfer of an Agrobacterium opine-catabolic plasmid.</title>
        <authorList>
            <person name="Wetzel M.E."/>
            <person name="Kim K.S."/>
            <person name="Miller M."/>
            <person name="Olsen G.J."/>
            <person name="Farrand S.K."/>
        </authorList>
    </citation>
    <scope>NUCLEOTIDE SEQUENCE</scope>
    <source>
        <strain evidence="6">F64/95</strain>
        <plasmid evidence="6">pAoF64/95</plasmid>
    </source>
</reference>
<dbReference type="PROSITE" id="PS50932">
    <property type="entry name" value="HTH_LACI_2"/>
    <property type="match status" value="1"/>
</dbReference>
<organism evidence="6">
    <name type="scientific">Agrobacterium tumefaciens</name>
    <dbReference type="NCBI Taxonomy" id="358"/>
    <lineage>
        <taxon>Bacteria</taxon>
        <taxon>Pseudomonadati</taxon>
        <taxon>Pseudomonadota</taxon>
        <taxon>Alphaproteobacteria</taxon>
        <taxon>Hyphomicrobiales</taxon>
        <taxon>Rhizobiaceae</taxon>
        <taxon>Rhizobium/Agrobacterium group</taxon>
        <taxon>Agrobacterium</taxon>
        <taxon>Agrobacterium tumefaciens complex</taxon>
    </lineage>
</organism>
<dbReference type="Gene3D" id="1.10.260.40">
    <property type="entry name" value="lambda repressor-like DNA-binding domains"/>
    <property type="match status" value="1"/>
</dbReference>
<name>K7XK24_AGRTU</name>
<dbReference type="SUPFAM" id="SSF53822">
    <property type="entry name" value="Periplasmic binding protein-like I"/>
    <property type="match status" value="1"/>
</dbReference>
<dbReference type="PANTHER" id="PTHR30146">
    <property type="entry name" value="LACI-RELATED TRANSCRIPTIONAL REPRESSOR"/>
    <property type="match status" value="1"/>
</dbReference>
<evidence type="ECO:0000256" key="2">
    <source>
        <dbReference type="ARBA" id="ARBA00023015"/>
    </source>
</evidence>
<keyword evidence="1" id="KW-0678">Repressor</keyword>
<dbReference type="SUPFAM" id="SSF47413">
    <property type="entry name" value="lambda repressor-like DNA-binding domains"/>
    <property type="match status" value="1"/>
</dbReference>
<dbReference type="InterPro" id="IPR046335">
    <property type="entry name" value="LacI/GalR-like_sensor"/>
</dbReference>
<keyword evidence="6" id="KW-0614">Plasmid</keyword>
<keyword evidence="2" id="KW-0805">Transcription regulation</keyword>
<geneLocation type="plasmid" evidence="6">
    <name>pAoF64/95</name>
</geneLocation>
<dbReference type="Pfam" id="PF13377">
    <property type="entry name" value="Peripla_BP_3"/>
    <property type="match status" value="1"/>
</dbReference>
<dbReference type="InterPro" id="IPR010982">
    <property type="entry name" value="Lambda_DNA-bd_dom_sf"/>
</dbReference>